<comment type="cofactor">
    <cofactor evidence="8">
        <name>Mg(2+)</name>
        <dbReference type="ChEBI" id="CHEBI:18420"/>
    </cofactor>
</comment>
<dbReference type="InterPro" id="IPR058240">
    <property type="entry name" value="rSAM_sf"/>
</dbReference>
<dbReference type="EC" id="4.3.99.3" evidence="8"/>
<feature type="binding site" evidence="8">
    <location>
        <position position="96"/>
    </location>
    <ligand>
        <name>substrate</name>
    </ligand>
</feature>
<dbReference type="RefSeq" id="WP_305732585.1">
    <property type="nucleotide sequence ID" value="NZ_OW150024.1"/>
</dbReference>
<evidence type="ECO:0000256" key="8">
    <source>
        <dbReference type="HAMAP-Rule" id="MF_00917"/>
    </source>
</evidence>
<keyword evidence="1 8" id="KW-0004">4Fe-4S</keyword>
<dbReference type="EMBL" id="OW150024">
    <property type="protein sequence ID" value="CAH2031789.1"/>
    <property type="molecule type" value="Genomic_DNA"/>
</dbReference>
<accession>A0ABN8HG77</accession>
<evidence type="ECO:0000259" key="9">
    <source>
        <dbReference type="PROSITE" id="PS51918"/>
    </source>
</evidence>
<dbReference type="PROSITE" id="PS51918">
    <property type="entry name" value="RADICAL_SAM"/>
    <property type="match status" value="1"/>
</dbReference>
<keyword evidence="5 8" id="KW-0408">Iron</keyword>
<feature type="binding site" evidence="8">
    <location>
        <begin position="41"/>
        <end position="43"/>
    </location>
    <ligand>
        <name>S-adenosyl-L-methionine</name>
        <dbReference type="ChEBI" id="CHEBI:59789"/>
    </ligand>
</feature>
<dbReference type="GO" id="GO:0016829">
    <property type="term" value="F:lyase activity"/>
    <property type="evidence" value="ECO:0007669"/>
    <property type="project" value="UniProtKB-KW"/>
</dbReference>
<dbReference type="Proteomes" id="UP001295463">
    <property type="component" value="Chromosome"/>
</dbReference>
<comment type="catalytic activity">
    <reaction evidence="8">
        <text>6-carboxy-5,6,7,8-tetrahydropterin + H(+) = 7-carboxy-7-carbaguanine + NH4(+)</text>
        <dbReference type="Rhea" id="RHEA:27974"/>
        <dbReference type="ChEBI" id="CHEBI:15378"/>
        <dbReference type="ChEBI" id="CHEBI:28938"/>
        <dbReference type="ChEBI" id="CHEBI:61032"/>
        <dbReference type="ChEBI" id="CHEBI:61036"/>
        <dbReference type="EC" id="4.3.99.3"/>
    </reaction>
</comment>
<organism evidence="10 11">
    <name type="scientific">Trichlorobacter ammonificans</name>
    <dbReference type="NCBI Taxonomy" id="2916410"/>
    <lineage>
        <taxon>Bacteria</taxon>
        <taxon>Pseudomonadati</taxon>
        <taxon>Thermodesulfobacteriota</taxon>
        <taxon>Desulfuromonadia</taxon>
        <taxon>Geobacterales</taxon>
        <taxon>Geobacteraceae</taxon>
        <taxon>Trichlorobacter</taxon>
    </lineage>
</organism>
<evidence type="ECO:0000256" key="7">
    <source>
        <dbReference type="ARBA" id="ARBA00023239"/>
    </source>
</evidence>
<sequence>MKTDSATDLIELFSSLQGEGAYLGYRQIFLRLPGCNLQCSYCDTALLAPERCRIETEPGSGLFREIPQPVTLSRVCDLAEAWCSELPGAHHSFSITGGEPLLHGELLAVWLPRLREILPVHLETNGTLSDALPLLLPLVDHISMDIKLPSSTGLPPLWEQHRRFLELAGEANLAVKVIVGEATTDQELLIACDLVSEADAGIPLIIQPVTGHGGRVTVAPSRLLHWQALAASLVREVRVIPQTHRMLGVA</sequence>
<comment type="cofactor">
    <cofactor evidence="8">
        <name>S-adenosyl-L-methionine</name>
        <dbReference type="ChEBI" id="CHEBI:59789"/>
    </cofactor>
    <text evidence="8">Binds 1 S-adenosyl-L-methionine per subunit.</text>
</comment>
<dbReference type="PANTHER" id="PTHR42836">
    <property type="entry name" value="7-CARBOXY-7-DEAZAGUANINE SYNTHASE"/>
    <property type="match status" value="1"/>
</dbReference>
<keyword evidence="4 8" id="KW-0460">Magnesium</keyword>
<feature type="binding site" evidence="8">
    <location>
        <position position="31"/>
    </location>
    <ligand>
        <name>substrate</name>
    </ligand>
</feature>
<keyword evidence="2 8" id="KW-0949">S-adenosyl-L-methionine</keyword>
<keyword evidence="3 8" id="KW-0479">Metal-binding</keyword>
<evidence type="ECO:0000313" key="11">
    <source>
        <dbReference type="Proteomes" id="UP001295463"/>
    </source>
</evidence>
<evidence type="ECO:0000256" key="6">
    <source>
        <dbReference type="ARBA" id="ARBA00023014"/>
    </source>
</evidence>
<dbReference type="SUPFAM" id="SSF102114">
    <property type="entry name" value="Radical SAM enzymes"/>
    <property type="match status" value="1"/>
</dbReference>
<keyword evidence="6 8" id="KW-0411">Iron-sulfur</keyword>
<name>A0ABN8HG77_9BACT</name>
<dbReference type="SFLD" id="SFLDS00029">
    <property type="entry name" value="Radical_SAM"/>
    <property type="match status" value="1"/>
</dbReference>
<dbReference type="InterPro" id="IPR024924">
    <property type="entry name" value="7-CO-7-deazaguanine_synth-like"/>
</dbReference>
<comment type="caution">
    <text evidence="8">Lacks conserved residue(s) required for the propagation of feature annotation.</text>
</comment>
<proteinExistence type="inferred from homology"/>
<comment type="similarity">
    <text evidence="8">Belongs to the radical SAM superfamily. 7-carboxy-7-deazaguanine synthase family.</text>
</comment>
<dbReference type="InterPro" id="IPR007197">
    <property type="entry name" value="rSAM"/>
</dbReference>
<dbReference type="PANTHER" id="PTHR42836:SF1">
    <property type="entry name" value="7-CARBOXY-7-DEAZAGUANINE SYNTHASE"/>
    <property type="match status" value="1"/>
</dbReference>
<gene>
    <name evidence="8 10" type="primary">queE</name>
    <name evidence="10" type="ORF">GEAMG1_1954</name>
</gene>
<evidence type="ECO:0000256" key="3">
    <source>
        <dbReference type="ARBA" id="ARBA00022723"/>
    </source>
</evidence>
<keyword evidence="8" id="KW-0671">Queuosine biosynthesis</keyword>
<comment type="pathway">
    <text evidence="8">Purine metabolism; 7-cyano-7-deazaguanine biosynthesis.</text>
</comment>
<evidence type="ECO:0000256" key="4">
    <source>
        <dbReference type="ARBA" id="ARBA00022842"/>
    </source>
</evidence>
<evidence type="ECO:0000313" key="10">
    <source>
        <dbReference type="EMBL" id="CAH2031789.1"/>
    </source>
</evidence>
<reference evidence="10 11" key="1">
    <citation type="submission" date="2022-03" db="EMBL/GenBank/DDBJ databases">
        <authorList>
            <person name="Koch H."/>
        </authorList>
    </citation>
    <scope>NUCLEOTIDE SEQUENCE [LARGE SCALE GENOMIC DNA]</scope>
    <source>
        <strain evidence="10 11">G1</strain>
    </source>
</reference>
<comment type="subunit">
    <text evidence="8">Homodimer.</text>
</comment>
<feature type="binding site" evidence="8">
    <location>
        <position position="42"/>
    </location>
    <ligand>
        <name>[4Fe-4S] cluster</name>
        <dbReference type="ChEBI" id="CHEBI:49883"/>
        <note>4Fe-4S-S-AdoMet</note>
    </ligand>
</feature>
<evidence type="ECO:0000256" key="5">
    <source>
        <dbReference type="ARBA" id="ARBA00023004"/>
    </source>
</evidence>
<keyword evidence="7 8" id="KW-0456">Lyase</keyword>
<dbReference type="Pfam" id="PF04055">
    <property type="entry name" value="Radical_SAM"/>
    <property type="match status" value="1"/>
</dbReference>
<dbReference type="InterPro" id="IPR013785">
    <property type="entry name" value="Aldolase_TIM"/>
</dbReference>
<comment type="function">
    <text evidence="8">Catalyzes the complex heterocyclic radical-mediated conversion of 6-carboxy-5,6,7,8-tetrahydropterin (CPH4) to 7-carboxy-7-deazaguanine (CDG), a step common to the biosynthetic pathways of all 7-deazapurine-containing compounds.</text>
</comment>
<feature type="domain" description="Radical SAM core" evidence="9">
    <location>
        <begin position="22"/>
        <end position="250"/>
    </location>
</feature>
<dbReference type="Gene3D" id="3.20.20.70">
    <property type="entry name" value="Aldolase class I"/>
    <property type="match status" value="1"/>
</dbReference>
<evidence type="ECO:0000256" key="1">
    <source>
        <dbReference type="ARBA" id="ARBA00022485"/>
    </source>
</evidence>
<evidence type="ECO:0000256" key="2">
    <source>
        <dbReference type="ARBA" id="ARBA00022691"/>
    </source>
</evidence>
<feature type="binding site" evidence="8">
    <location>
        <position position="98"/>
    </location>
    <ligand>
        <name>S-adenosyl-L-methionine</name>
        <dbReference type="ChEBI" id="CHEBI:59789"/>
    </ligand>
</feature>
<feature type="binding site" evidence="8">
    <location>
        <begin position="16"/>
        <end position="18"/>
    </location>
    <ligand>
        <name>substrate</name>
    </ligand>
</feature>
<dbReference type="HAMAP" id="MF_00917">
    <property type="entry name" value="QueE"/>
    <property type="match status" value="1"/>
</dbReference>
<feature type="binding site" evidence="8">
    <location>
        <position position="44"/>
    </location>
    <ligand>
        <name>Mg(2+)</name>
        <dbReference type="ChEBI" id="CHEBI:18420"/>
    </ligand>
</feature>
<comment type="cofactor">
    <cofactor evidence="8">
        <name>[4Fe-4S] cluster</name>
        <dbReference type="ChEBI" id="CHEBI:49883"/>
    </cofactor>
    <text evidence="8">Binds 1 [4Fe-4S] cluster. The cluster is coordinated with 3 cysteines and an exchangeable S-adenosyl-L-methionine.</text>
</comment>
<protein>
    <recommendedName>
        <fullName evidence="8">7-carboxy-7-deazaguanine synthase</fullName>
        <shortName evidence="8">CDG synthase</shortName>
        <ecNumber evidence="8">4.3.99.3</ecNumber>
    </recommendedName>
    <alternativeName>
        <fullName evidence="8">Queuosine biosynthesis protein QueE</fullName>
    </alternativeName>
</protein>
<feature type="binding site" evidence="8">
    <location>
        <position position="35"/>
    </location>
    <ligand>
        <name>[4Fe-4S] cluster</name>
        <dbReference type="ChEBI" id="CHEBI:49883"/>
        <note>4Fe-4S-S-AdoMet</note>
    </ligand>
</feature>
<feature type="binding site" evidence="8">
    <location>
        <position position="39"/>
    </location>
    <ligand>
        <name>[4Fe-4S] cluster</name>
        <dbReference type="ChEBI" id="CHEBI:49883"/>
        <note>4Fe-4S-S-AdoMet</note>
    </ligand>
</feature>
<keyword evidence="11" id="KW-1185">Reference proteome</keyword>
<dbReference type="CDD" id="cd01335">
    <property type="entry name" value="Radical_SAM"/>
    <property type="match status" value="1"/>
</dbReference>